<proteinExistence type="predicted"/>
<dbReference type="AlphaFoldDB" id="A0A9Q3HG78"/>
<evidence type="ECO:0000313" key="3">
    <source>
        <dbReference type="Proteomes" id="UP000765509"/>
    </source>
</evidence>
<evidence type="ECO:0000259" key="1">
    <source>
        <dbReference type="Pfam" id="PF16035"/>
    </source>
</evidence>
<dbReference type="Gene3D" id="3.50.70.10">
    <property type="match status" value="1"/>
</dbReference>
<dbReference type="InterPro" id="IPR036298">
    <property type="entry name" value="Chalcone_isomerase_sf"/>
</dbReference>
<dbReference type="OrthoDB" id="18193at2759"/>
<feature type="domain" description="Chalcone isomerase" evidence="1">
    <location>
        <begin position="168"/>
        <end position="367"/>
    </location>
</feature>
<dbReference type="InterPro" id="IPR016087">
    <property type="entry name" value="Chalcone_isomerase"/>
</dbReference>
<comment type="caution">
    <text evidence="2">The sequence shown here is derived from an EMBL/GenBank/DDBJ whole genome shotgun (WGS) entry which is preliminary data.</text>
</comment>
<accession>A0A9Q3HG78</accession>
<organism evidence="2 3">
    <name type="scientific">Austropuccinia psidii MF-1</name>
    <dbReference type="NCBI Taxonomy" id="1389203"/>
    <lineage>
        <taxon>Eukaryota</taxon>
        <taxon>Fungi</taxon>
        <taxon>Dikarya</taxon>
        <taxon>Basidiomycota</taxon>
        <taxon>Pucciniomycotina</taxon>
        <taxon>Pucciniomycetes</taxon>
        <taxon>Pucciniales</taxon>
        <taxon>Sphaerophragmiaceae</taxon>
        <taxon>Austropuccinia</taxon>
    </lineage>
</organism>
<dbReference type="EMBL" id="AVOT02015999">
    <property type="protein sequence ID" value="MBW0500800.1"/>
    <property type="molecule type" value="Genomic_DNA"/>
</dbReference>
<evidence type="ECO:0000313" key="2">
    <source>
        <dbReference type="EMBL" id="MBW0500800.1"/>
    </source>
</evidence>
<gene>
    <name evidence="2" type="ORF">O181_040515</name>
</gene>
<dbReference type="SUPFAM" id="SSF54626">
    <property type="entry name" value="Chalcone isomerase"/>
    <property type="match status" value="1"/>
</dbReference>
<dbReference type="Proteomes" id="UP000765509">
    <property type="component" value="Unassembled WGS sequence"/>
</dbReference>
<dbReference type="Pfam" id="PF16035">
    <property type="entry name" value="Chalcone_2"/>
    <property type="match status" value="1"/>
</dbReference>
<dbReference type="PANTHER" id="PTHR47284">
    <property type="entry name" value="FATTY-ACID-BINDING PROTEIN 2"/>
    <property type="match status" value="1"/>
</dbReference>
<keyword evidence="3" id="KW-1185">Reference proteome</keyword>
<dbReference type="PANTHER" id="PTHR47284:SF3">
    <property type="entry name" value="FATTY-ACID-BINDING PROTEIN 2"/>
    <property type="match status" value="1"/>
</dbReference>
<dbReference type="GO" id="GO:0016872">
    <property type="term" value="F:intramolecular lyase activity"/>
    <property type="evidence" value="ECO:0007669"/>
    <property type="project" value="InterPro"/>
</dbReference>
<sequence>MEIDESNLSTPQIMTVLRPRLSHEMIHSSSRAISKSFFRSAHSHRPRTPWLPSNSQLAFRADSLSLPHLRSYSASGAGGKSSRRFRDAISDLNLKWTIPISVLIGTGLWYYLQNQISQEGRPTVLTIDEPLPPLIPLDRPSSDDIIEPDGQIGFPAELELTHSKASEPLRLVGLGIRTVSFLSVKVYSAALYVEPRVLRALRVIPGWNDHITKEKLLSASPPPAASQENQNNLRGEALIRNLLAVPADFVIRIVPVRSTDFTHLRDGFCRSLLSRINSAAKQGTLSESDFESANHSINTFRAFFPTATSLPKGQPLTLIRSANRSLIVEYEGTKLGELDDPIIARELFLAYFADQNPISLKFKNSVAEGFAHLYGSQDLTSPKTN</sequence>
<name>A0A9Q3HG78_9BASI</name>
<reference evidence="2" key="1">
    <citation type="submission" date="2021-03" db="EMBL/GenBank/DDBJ databases">
        <title>Draft genome sequence of rust myrtle Austropuccinia psidii MF-1, a brazilian biotype.</title>
        <authorList>
            <person name="Quecine M.C."/>
            <person name="Pachon D.M.R."/>
            <person name="Bonatelli M.L."/>
            <person name="Correr F.H."/>
            <person name="Franceschini L.M."/>
            <person name="Leite T.F."/>
            <person name="Margarido G.R.A."/>
            <person name="Almeida C.A."/>
            <person name="Ferrarezi J.A."/>
            <person name="Labate C.A."/>
        </authorList>
    </citation>
    <scope>NUCLEOTIDE SEQUENCE</scope>
    <source>
        <strain evidence="2">MF-1</strain>
    </source>
</reference>
<dbReference type="InterPro" id="IPR016088">
    <property type="entry name" value="Chalcone_isomerase_3-sand"/>
</dbReference>
<protein>
    <recommendedName>
        <fullName evidence="1">Chalcone isomerase domain-containing protein</fullName>
    </recommendedName>
</protein>